<dbReference type="PANTHER" id="PTHR21310">
    <property type="entry name" value="AMINOGLYCOSIDE PHOSPHOTRANSFERASE-RELATED-RELATED"/>
    <property type="match status" value="1"/>
</dbReference>
<gene>
    <name evidence="2" type="ORF">CC80DRAFT_597444</name>
</gene>
<dbReference type="AlphaFoldDB" id="A0A6A5TQS4"/>
<sequence>MSSSHAQLAPNEANFDVRSSSFFQHHNQLPSPDEVRTHARAQYLAGTQWGDKRRQVLDDYNTRPCPAVFESLGLFVKWGSDIKIAEGQALYAIRHYLDNAVLVPEIYGWRTDGKENFLYMEAISGRTLESVAGDRRKRPRPHLLRAPDHPQQRSITRGRLYDRAISDRYMAEAGPFTSVKEFHDWFSSLYLRRVPDPENIPDPYRQDLPDDSEIVFTHGDLHPSNILLSLEQPVKVVAIVDWEQSGWLPAYWEDRKAHFTSDSFGEWSEKYLPMIMDQYPSTWEAWNYYSLSMGF</sequence>
<accession>A0A6A5TQS4</accession>
<dbReference type="InterPro" id="IPR011009">
    <property type="entry name" value="Kinase-like_dom_sf"/>
</dbReference>
<dbReference type="OrthoDB" id="5404599at2759"/>
<dbReference type="Proteomes" id="UP000800035">
    <property type="component" value="Unassembled WGS sequence"/>
</dbReference>
<reference evidence="2" key="1">
    <citation type="journal article" date="2020" name="Stud. Mycol.">
        <title>101 Dothideomycetes genomes: a test case for predicting lifestyles and emergence of pathogens.</title>
        <authorList>
            <person name="Haridas S."/>
            <person name="Albert R."/>
            <person name="Binder M."/>
            <person name="Bloem J."/>
            <person name="Labutti K."/>
            <person name="Salamov A."/>
            <person name="Andreopoulos B."/>
            <person name="Baker S."/>
            <person name="Barry K."/>
            <person name="Bills G."/>
            <person name="Bluhm B."/>
            <person name="Cannon C."/>
            <person name="Castanera R."/>
            <person name="Culley D."/>
            <person name="Daum C."/>
            <person name="Ezra D."/>
            <person name="Gonzalez J."/>
            <person name="Henrissat B."/>
            <person name="Kuo A."/>
            <person name="Liang C."/>
            <person name="Lipzen A."/>
            <person name="Lutzoni F."/>
            <person name="Magnuson J."/>
            <person name="Mondo S."/>
            <person name="Nolan M."/>
            <person name="Ohm R."/>
            <person name="Pangilinan J."/>
            <person name="Park H.-J."/>
            <person name="Ramirez L."/>
            <person name="Alfaro M."/>
            <person name="Sun H."/>
            <person name="Tritt A."/>
            <person name="Yoshinaga Y."/>
            <person name="Zwiers L.-H."/>
            <person name="Turgeon B."/>
            <person name="Goodwin S."/>
            <person name="Spatafora J."/>
            <person name="Crous P."/>
            <person name="Grigoriev I."/>
        </authorList>
    </citation>
    <scope>NUCLEOTIDE SEQUENCE</scope>
    <source>
        <strain evidence="2">CBS 675.92</strain>
    </source>
</reference>
<dbReference type="GO" id="GO:0016740">
    <property type="term" value="F:transferase activity"/>
    <property type="evidence" value="ECO:0007669"/>
    <property type="project" value="UniProtKB-KW"/>
</dbReference>
<keyword evidence="3" id="KW-1185">Reference proteome</keyword>
<dbReference type="Pfam" id="PF01636">
    <property type="entry name" value="APH"/>
    <property type="match status" value="1"/>
</dbReference>
<dbReference type="InterPro" id="IPR002575">
    <property type="entry name" value="Aminoglycoside_PTrfase"/>
</dbReference>
<feature type="domain" description="Aminoglycoside phosphotransferase" evidence="1">
    <location>
        <begin position="92"/>
        <end position="253"/>
    </location>
</feature>
<evidence type="ECO:0000313" key="3">
    <source>
        <dbReference type="Proteomes" id="UP000800035"/>
    </source>
</evidence>
<proteinExistence type="predicted"/>
<organism evidence="2 3">
    <name type="scientific">Byssothecium circinans</name>
    <dbReference type="NCBI Taxonomy" id="147558"/>
    <lineage>
        <taxon>Eukaryota</taxon>
        <taxon>Fungi</taxon>
        <taxon>Dikarya</taxon>
        <taxon>Ascomycota</taxon>
        <taxon>Pezizomycotina</taxon>
        <taxon>Dothideomycetes</taxon>
        <taxon>Pleosporomycetidae</taxon>
        <taxon>Pleosporales</taxon>
        <taxon>Massarineae</taxon>
        <taxon>Massarinaceae</taxon>
        <taxon>Byssothecium</taxon>
    </lineage>
</organism>
<dbReference type="PANTHER" id="PTHR21310:SF54">
    <property type="entry name" value="AMINOGLYCOSIDE PHOSPHOTRANSFERASE DOMAIN-CONTAINING PROTEIN"/>
    <property type="match status" value="1"/>
</dbReference>
<dbReference type="EMBL" id="ML977018">
    <property type="protein sequence ID" value="KAF1951287.1"/>
    <property type="molecule type" value="Genomic_DNA"/>
</dbReference>
<dbReference type="InterPro" id="IPR051678">
    <property type="entry name" value="AGP_Transferase"/>
</dbReference>
<evidence type="ECO:0000313" key="2">
    <source>
        <dbReference type="EMBL" id="KAF1951287.1"/>
    </source>
</evidence>
<protein>
    <submittedName>
        <fullName evidence="2">Phosphotransferase enzyme family protein</fullName>
    </submittedName>
</protein>
<evidence type="ECO:0000259" key="1">
    <source>
        <dbReference type="Pfam" id="PF01636"/>
    </source>
</evidence>
<name>A0A6A5TQS4_9PLEO</name>
<dbReference type="SUPFAM" id="SSF56112">
    <property type="entry name" value="Protein kinase-like (PK-like)"/>
    <property type="match status" value="1"/>
</dbReference>
<dbReference type="Gene3D" id="3.90.1200.10">
    <property type="match status" value="1"/>
</dbReference>
<keyword evidence="2" id="KW-0808">Transferase</keyword>